<evidence type="ECO:0000313" key="2">
    <source>
        <dbReference type="Proteomes" id="UP000887574"/>
    </source>
</evidence>
<feature type="compositionally biased region" description="Acidic residues" evidence="1">
    <location>
        <begin position="51"/>
        <end position="71"/>
    </location>
</feature>
<dbReference type="Proteomes" id="UP000887574">
    <property type="component" value="Unplaced"/>
</dbReference>
<sequence>MSSEDSPPGLVGRFSPTDAEDSDAEGNVLMDRHNEPLASLNLSPVYATSNAEEETLESVSDPGDDVFNGEDEIGEPLQLISSPRFKGAPNSHRFPAINESSTDFNTASFEALEKYKEKPPFG</sequence>
<organism evidence="2 3">
    <name type="scientific">Ditylenchus dipsaci</name>
    <dbReference type="NCBI Taxonomy" id="166011"/>
    <lineage>
        <taxon>Eukaryota</taxon>
        <taxon>Metazoa</taxon>
        <taxon>Ecdysozoa</taxon>
        <taxon>Nematoda</taxon>
        <taxon>Chromadorea</taxon>
        <taxon>Rhabditida</taxon>
        <taxon>Tylenchina</taxon>
        <taxon>Tylenchomorpha</taxon>
        <taxon>Sphaerularioidea</taxon>
        <taxon>Anguinidae</taxon>
        <taxon>Anguininae</taxon>
        <taxon>Ditylenchus</taxon>
    </lineage>
</organism>
<feature type="compositionally biased region" description="Polar residues" evidence="1">
    <location>
        <begin position="40"/>
        <end position="50"/>
    </location>
</feature>
<protein>
    <submittedName>
        <fullName evidence="3">Uncharacterized protein</fullName>
    </submittedName>
</protein>
<proteinExistence type="predicted"/>
<dbReference type="WBParaSite" id="jg18222">
    <property type="protein sequence ID" value="jg18222"/>
    <property type="gene ID" value="jg18222"/>
</dbReference>
<evidence type="ECO:0000313" key="3">
    <source>
        <dbReference type="WBParaSite" id="jg18222"/>
    </source>
</evidence>
<feature type="region of interest" description="Disordered" evidence="1">
    <location>
        <begin position="1"/>
        <end position="71"/>
    </location>
</feature>
<reference evidence="3" key="1">
    <citation type="submission" date="2022-11" db="UniProtKB">
        <authorList>
            <consortium name="WormBaseParasite"/>
        </authorList>
    </citation>
    <scope>IDENTIFICATION</scope>
</reference>
<name>A0A915DDA8_9BILA</name>
<dbReference type="AlphaFoldDB" id="A0A915DDA8"/>
<evidence type="ECO:0000256" key="1">
    <source>
        <dbReference type="SAM" id="MobiDB-lite"/>
    </source>
</evidence>
<accession>A0A915DDA8</accession>
<keyword evidence="2" id="KW-1185">Reference proteome</keyword>